<reference evidence="1" key="1">
    <citation type="submission" date="2018-05" db="EMBL/GenBank/DDBJ databases">
        <authorList>
            <person name="Lanie J.A."/>
            <person name="Ng W.-L."/>
            <person name="Kazmierczak K.M."/>
            <person name="Andrzejewski T.M."/>
            <person name="Davidsen T.M."/>
            <person name="Wayne K.J."/>
            <person name="Tettelin H."/>
            <person name="Glass J.I."/>
            <person name="Rusch D."/>
            <person name="Podicherti R."/>
            <person name="Tsui H.-C.T."/>
            <person name="Winkler M.E."/>
        </authorList>
    </citation>
    <scope>NUCLEOTIDE SEQUENCE</scope>
</reference>
<sequence>MKLMISAAIAAVAARNVMYSNKLKIEYDSLSGERR</sequence>
<organism evidence="1">
    <name type="scientific">marine metagenome</name>
    <dbReference type="NCBI Taxonomy" id="408172"/>
    <lineage>
        <taxon>unclassified sequences</taxon>
        <taxon>metagenomes</taxon>
        <taxon>ecological metagenomes</taxon>
    </lineage>
</organism>
<dbReference type="AlphaFoldDB" id="A0A381V3Y5"/>
<gene>
    <name evidence="1" type="ORF">METZ01_LOCUS87926</name>
</gene>
<protein>
    <submittedName>
        <fullName evidence="1">Uncharacterized protein</fullName>
    </submittedName>
</protein>
<dbReference type="EMBL" id="UINC01007785">
    <property type="protein sequence ID" value="SVA35072.1"/>
    <property type="molecule type" value="Genomic_DNA"/>
</dbReference>
<evidence type="ECO:0000313" key="1">
    <source>
        <dbReference type="EMBL" id="SVA35072.1"/>
    </source>
</evidence>
<proteinExistence type="predicted"/>
<name>A0A381V3Y5_9ZZZZ</name>
<accession>A0A381V3Y5</accession>